<evidence type="ECO:0000313" key="3">
    <source>
        <dbReference type="Proteomes" id="UP000772434"/>
    </source>
</evidence>
<evidence type="ECO:0000313" key="2">
    <source>
        <dbReference type="EMBL" id="KAF9016504.1"/>
    </source>
</evidence>
<keyword evidence="3" id="KW-1185">Reference proteome</keyword>
<dbReference type="Proteomes" id="UP000772434">
    <property type="component" value="Unassembled WGS sequence"/>
</dbReference>
<dbReference type="AlphaFoldDB" id="A0A9P5P2P6"/>
<feature type="region of interest" description="Disordered" evidence="1">
    <location>
        <begin position="1"/>
        <end position="43"/>
    </location>
</feature>
<evidence type="ECO:0000256" key="1">
    <source>
        <dbReference type="SAM" id="MobiDB-lite"/>
    </source>
</evidence>
<dbReference type="EMBL" id="JADNRY010001438">
    <property type="protein sequence ID" value="KAF9016504.1"/>
    <property type="molecule type" value="Genomic_DNA"/>
</dbReference>
<name>A0A9P5P2P6_9AGAR</name>
<gene>
    <name evidence="2" type="ORF">BDP27DRAFT_1378748</name>
</gene>
<proteinExistence type="predicted"/>
<accession>A0A9P5P2P6</accession>
<reference evidence="2" key="1">
    <citation type="submission" date="2020-11" db="EMBL/GenBank/DDBJ databases">
        <authorList>
            <consortium name="DOE Joint Genome Institute"/>
            <person name="Ahrendt S."/>
            <person name="Riley R."/>
            <person name="Andreopoulos W."/>
            <person name="Labutti K."/>
            <person name="Pangilinan J."/>
            <person name="Ruiz-Duenas F.J."/>
            <person name="Barrasa J.M."/>
            <person name="Sanchez-Garcia M."/>
            <person name="Camarero S."/>
            <person name="Miyauchi S."/>
            <person name="Serrano A."/>
            <person name="Linde D."/>
            <person name="Babiker R."/>
            <person name="Drula E."/>
            <person name="Ayuso-Fernandez I."/>
            <person name="Pacheco R."/>
            <person name="Padilla G."/>
            <person name="Ferreira P."/>
            <person name="Barriuso J."/>
            <person name="Kellner H."/>
            <person name="Castanera R."/>
            <person name="Alfaro M."/>
            <person name="Ramirez L."/>
            <person name="Pisabarro A.G."/>
            <person name="Kuo A."/>
            <person name="Tritt A."/>
            <person name="Lipzen A."/>
            <person name="He G."/>
            <person name="Yan M."/>
            <person name="Ng V."/>
            <person name="Cullen D."/>
            <person name="Martin F."/>
            <person name="Rosso M.-N."/>
            <person name="Henrissat B."/>
            <person name="Hibbett D."/>
            <person name="Martinez A.T."/>
            <person name="Grigoriev I.V."/>
        </authorList>
    </citation>
    <scope>NUCLEOTIDE SEQUENCE</scope>
    <source>
        <strain evidence="2">AH 40177</strain>
    </source>
</reference>
<protein>
    <submittedName>
        <fullName evidence="2">Uncharacterized protein</fullName>
    </submittedName>
</protein>
<sequence>MAPSPKTKKSQKTPTKHKKSTSKRTVCSTDAENNGQKLPSFTGRQIADRLNALQIEKSETKKQQIGSRERLRKIEREMEELKDSLGYLDFRVEALQKIEEELLDLELSGVQQLFADCTPSMPLLDVLKMPNSSYIPSSNPPLSVSETRQQRYAVYYLSRSSNSPLFAGNYDGPDSRDNRGLPWAMESLAARLCWMVPDRGLPDWLLTSSVDPGMLLGLDSRQHEFPRIASGYNGTSGMPPLGGFGFLDSRWLLSANMPPLGGFGILDSRVLLSATEVHPAFPRWVDFQFGQQTVPSSAFH</sequence>
<comment type="caution">
    <text evidence="2">The sequence shown here is derived from an EMBL/GenBank/DDBJ whole genome shotgun (WGS) entry which is preliminary data.</text>
</comment>
<organism evidence="2 3">
    <name type="scientific">Rhodocollybia butyracea</name>
    <dbReference type="NCBI Taxonomy" id="206335"/>
    <lineage>
        <taxon>Eukaryota</taxon>
        <taxon>Fungi</taxon>
        <taxon>Dikarya</taxon>
        <taxon>Basidiomycota</taxon>
        <taxon>Agaricomycotina</taxon>
        <taxon>Agaricomycetes</taxon>
        <taxon>Agaricomycetidae</taxon>
        <taxon>Agaricales</taxon>
        <taxon>Marasmiineae</taxon>
        <taxon>Omphalotaceae</taxon>
        <taxon>Rhodocollybia</taxon>
    </lineage>
</organism>
<feature type="compositionally biased region" description="Basic residues" evidence="1">
    <location>
        <begin position="1"/>
        <end position="22"/>
    </location>
</feature>
<feature type="compositionally biased region" description="Polar residues" evidence="1">
    <location>
        <begin position="24"/>
        <end position="43"/>
    </location>
</feature>